<dbReference type="STRING" id="926566.Terro_0090"/>
<feature type="chain" id="PRO_5003683592" description="VWFA-related domain-containing protein" evidence="2">
    <location>
        <begin position="30"/>
        <end position="387"/>
    </location>
</feature>
<evidence type="ECO:0000313" key="3">
    <source>
        <dbReference type="EMBL" id="AFL86441.1"/>
    </source>
</evidence>
<evidence type="ECO:0000256" key="2">
    <source>
        <dbReference type="SAM" id="SignalP"/>
    </source>
</evidence>
<proteinExistence type="predicted"/>
<organism evidence="3 4">
    <name type="scientific">Terriglobus roseus (strain DSM 18391 / NRRL B-41598 / KBS 63)</name>
    <dbReference type="NCBI Taxonomy" id="926566"/>
    <lineage>
        <taxon>Bacteria</taxon>
        <taxon>Pseudomonadati</taxon>
        <taxon>Acidobacteriota</taxon>
        <taxon>Terriglobia</taxon>
        <taxon>Terriglobales</taxon>
        <taxon>Acidobacteriaceae</taxon>
        <taxon>Terriglobus</taxon>
    </lineage>
</organism>
<reference evidence="3 4" key="1">
    <citation type="submission" date="2012-06" db="EMBL/GenBank/DDBJ databases">
        <title>Complete genome of Terriglobus roseus DSM 18391.</title>
        <authorList>
            <consortium name="US DOE Joint Genome Institute (JGI-PGF)"/>
            <person name="Lucas S."/>
            <person name="Copeland A."/>
            <person name="Lapidus A."/>
            <person name="Glavina del Rio T."/>
            <person name="Dalin E."/>
            <person name="Tice H."/>
            <person name="Bruce D."/>
            <person name="Goodwin L."/>
            <person name="Pitluck S."/>
            <person name="Peters L."/>
            <person name="Mikhailova N."/>
            <person name="Munk A.C.C."/>
            <person name="Kyrpides N."/>
            <person name="Mavromatis K."/>
            <person name="Ivanova N."/>
            <person name="Brettin T."/>
            <person name="Detter J.C."/>
            <person name="Han C."/>
            <person name="Larimer F."/>
            <person name="Land M."/>
            <person name="Hauser L."/>
            <person name="Markowitz V."/>
            <person name="Cheng J.-F."/>
            <person name="Hugenholtz P."/>
            <person name="Woyke T."/>
            <person name="Wu D."/>
            <person name="Brambilla E."/>
            <person name="Klenk H.-P."/>
            <person name="Eisen J.A."/>
        </authorList>
    </citation>
    <scope>NUCLEOTIDE SEQUENCE [LARGE SCALE GENOMIC DNA]</scope>
    <source>
        <strain evidence="4">DSM 18391 / NRRL B-41598 / KBS 63</strain>
    </source>
</reference>
<keyword evidence="4" id="KW-1185">Reference proteome</keyword>
<gene>
    <name evidence="3" type="ordered locus">Terro_0090</name>
</gene>
<dbReference type="eggNOG" id="COG2304">
    <property type="taxonomic scope" value="Bacteria"/>
</dbReference>
<dbReference type="EMBL" id="CP003379">
    <property type="protein sequence ID" value="AFL86441.1"/>
    <property type="molecule type" value="Genomic_DNA"/>
</dbReference>
<dbReference type="AlphaFoldDB" id="I3ZB23"/>
<dbReference type="HOGENOM" id="CLU_753902_0_0_0"/>
<dbReference type="RefSeq" id="WP_014784010.1">
    <property type="nucleotide sequence ID" value="NC_018014.1"/>
</dbReference>
<feature type="signal peptide" evidence="2">
    <location>
        <begin position="1"/>
        <end position="29"/>
    </location>
</feature>
<dbReference type="KEGG" id="trs:Terro_0090"/>
<name>I3ZB23_TERRK</name>
<evidence type="ECO:0000256" key="1">
    <source>
        <dbReference type="SAM" id="MobiDB-lite"/>
    </source>
</evidence>
<feature type="region of interest" description="Disordered" evidence="1">
    <location>
        <begin position="343"/>
        <end position="387"/>
    </location>
</feature>
<evidence type="ECO:0008006" key="5">
    <source>
        <dbReference type="Google" id="ProtNLM"/>
    </source>
</evidence>
<evidence type="ECO:0000313" key="4">
    <source>
        <dbReference type="Proteomes" id="UP000006056"/>
    </source>
</evidence>
<dbReference type="OrthoDB" id="113925at2"/>
<dbReference type="Proteomes" id="UP000006056">
    <property type="component" value="Chromosome"/>
</dbReference>
<protein>
    <recommendedName>
        <fullName evidence="5">VWFA-related domain-containing protein</fullName>
    </recommendedName>
</protein>
<sequence>MFTQAPGRPRWLTAFAVAALFCACQALHAQTPPASDHDSDPALFRVYTNLLQIPVLILDPFLQPVKPVDPNKFTIQFDELKPVRPRLVRLQGDDPITLAILIDRTHPNSLLPALADALAALTPGLLSQRDRVVLYETDGCHLRRHGELLPVQRALLQAYAAFAATGSPPNRSMDSCSKNTGLWRSVATVAASLSTQPGRRILLAVTDGIDNDHDYSSEKARNVATITGVAIFSVAERGKVPPGHTLPGSSYIPSGPGSRGSRGFTSIPMQSPASASDLAVMSEFSGGMLLETDAHALPTTLNRFVTLVRGRYIVEFNRPENLGPGQHILNVSIGQPRYFIRPAGTSMPIADPTKLDPSVQHGPLSQRPPDPDQLAPPQITSTTEPAK</sequence>
<accession>I3ZB23</accession>
<keyword evidence="2" id="KW-0732">Signal</keyword>
<feature type="compositionally biased region" description="Polar residues" evidence="1">
    <location>
        <begin position="378"/>
        <end position="387"/>
    </location>
</feature>